<dbReference type="FunFam" id="2.40.50.40:FF:000014">
    <property type="entry name" value="Chromodomain-helicase-DNA-binding protein 2 isoform 1"/>
    <property type="match status" value="1"/>
</dbReference>
<feature type="domain" description="Chromo" evidence="14">
    <location>
        <begin position="56"/>
        <end position="150"/>
    </location>
</feature>
<dbReference type="SMART" id="SM00298">
    <property type="entry name" value="CHROMO"/>
    <property type="match status" value="2"/>
</dbReference>
<dbReference type="PANTHER" id="PTHR45623">
    <property type="entry name" value="CHROMODOMAIN-HELICASE-DNA-BINDING PROTEIN 3-RELATED-RELATED"/>
    <property type="match status" value="1"/>
</dbReference>
<gene>
    <name evidence="17" type="primary">CHD2</name>
    <name evidence="17" type="ORF">g.5992</name>
</gene>
<comment type="subcellular location">
    <subcellularLocation>
        <location evidence="1">Nucleus</location>
    </subcellularLocation>
</comment>
<keyword evidence="8" id="KW-0804">Transcription</keyword>
<feature type="compositionally biased region" description="Low complexity" evidence="13">
    <location>
        <begin position="249"/>
        <end position="334"/>
    </location>
</feature>
<dbReference type="PROSITE" id="PS51194">
    <property type="entry name" value="HELICASE_CTER"/>
    <property type="match status" value="1"/>
</dbReference>
<dbReference type="PROSITE" id="PS50013">
    <property type="entry name" value="CHROMO_2"/>
    <property type="match status" value="2"/>
</dbReference>
<evidence type="ECO:0000313" key="17">
    <source>
        <dbReference type="EMBL" id="MDE50851.1"/>
    </source>
</evidence>
<evidence type="ECO:0000259" key="16">
    <source>
        <dbReference type="PROSITE" id="PS51194"/>
    </source>
</evidence>
<keyword evidence="17" id="KW-0347">Helicase</keyword>
<keyword evidence="6" id="KW-0805">Transcription regulation</keyword>
<dbReference type="InterPro" id="IPR014001">
    <property type="entry name" value="Helicase_ATP-bd"/>
</dbReference>
<feature type="compositionally biased region" description="Low complexity" evidence="13">
    <location>
        <begin position="1000"/>
        <end position="1014"/>
    </location>
</feature>
<keyword evidence="3" id="KW-0547">Nucleotide-binding</keyword>
<dbReference type="Gene3D" id="3.40.50.300">
    <property type="entry name" value="P-loop containing nucleotide triphosphate hydrolases"/>
    <property type="match status" value="1"/>
</dbReference>
<dbReference type="SMART" id="SM01176">
    <property type="entry name" value="DUF4208"/>
    <property type="match status" value="1"/>
</dbReference>
<comment type="catalytic activity">
    <reaction evidence="10">
        <text>ATP + H2O = ADP + phosphate + H(+)</text>
        <dbReference type="Rhea" id="RHEA:13065"/>
        <dbReference type="ChEBI" id="CHEBI:15377"/>
        <dbReference type="ChEBI" id="CHEBI:15378"/>
        <dbReference type="ChEBI" id="CHEBI:30616"/>
        <dbReference type="ChEBI" id="CHEBI:43474"/>
        <dbReference type="ChEBI" id="CHEBI:456216"/>
    </reaction>
</comment>
<sequence>MARSARTKRQAAANVSYKEQSDYSEDSDETIEDDSQLDPDGGITDDATTHNGSDIKSIEKILAHRIGKIGATGEMTTVYNVEIHGNPNCDDLKKLAPDEKELQFFVKWKLYSHLHNSWESEKTLCELDPKAIKKIDSYWRIEEERKDWRKTATPEDIEYYDCQEEIADELYQQHMLVDRVISHSRKQIIEPTTAKTTTATPPPPQAPTTTATTTTTQAATTTPQAATTTTAPNEHHQESATPAPIQPQSSPGSPSSSSSSSSSDSSSSDSSSGSSSSSSSPSHSGSSSGSSSSSSTSTASTSSSATFINNNNNNNSSNNITNNNNNNGNNNNNNVIERPNQKKNENPKSPDSDDPEASYEYLCKWQGLPYSECTWEDGELIKRKFSKKIEEYYHREKSPYIPSRMCKVLRNRPKFVALKQQPSYLGGSANNQETNDEDQKESPAGPVLELRDYQLDGLNWLVYSWCKQNSVILADEMGLGKTIQTIGFLAYLFNEQNLYGPFLLVVPLSTLDSWRREFETWAPEMNAVVYLGDVTSRSTIRSYEWCHANNNRLKFNVLLTTYEILLKDKAFLNAISWAVLGVDEAHRLKNDDSSLYRSLFEFNTFHRVLITGTPLQNSLRELWALLHFIMPAKFPSWAEFEYEHRDSANKGYSRLHKQLEPYLLRRVKKDVEKSLPSKTEQLLRVEMTSIQKQYYKWILTKNYKALAKGLKGSLSGFVNIMMELKKCCNHASLIRPTDELNHLDPLSRLIRGSGKLLLLDKLLVRLKETGHRVLIFSQMVRMLDILSEYLTYRRFSFQRLDGSIRGELRRQALDHFNAPDSSDFCFLLSTRAGGLGINLATADTVVIFDSDWNPQNDLQAQARAHRIGQKNRVNIYRLVTKNSVEEDIIERAKRKMVLDHLVIQRMDTTGRTVLSKDSDSAAPSAPIHTSKEDLAAILKFGAEELFKEGEKEGDEEPHLDIDEVLNRAETREEITTSVNDGLLSSFKIASFDFNEEDVTSIQPSQNRSTSSSSSVPAFNADGSLVQLKSENGDQSQTAQQQKDWDQIIPESIRAKIEEEERLQAQMELYLPPRSRRNTKRSHGEASDSGEEFDVSKAKGEAGSEDSDGDNKAKKRGKTKKGNSTGAVKRPRKALLGPDGEPLPAKVRKVKEPKEPKEKKERKKRVSNKESKKESKLLTKVEAHSSLQAPNNIVKPVKEIKYGDIPHSLPGCFRKSFSNFSNAREQENVKKTVIQDELDKHIFLQCKEKMRPMKKELKQLNKIDLKRCVEEKFPELRTCLIKIGGRVAECLREYNSDERLMKEWRNYLWTFVAKFTDIEPKKLYRFYKKELKRSTSDISRPVSGSGLNKMVRY</sequence>
<dbReference type="InterPro" id="IPR023780">
    <property type="entry name" value="Chromo_domain"/>
</dbReference>
<dbReference type="InterPro" id="IPR049730">
    <property type="entry name" value="SNF2/RAD54-like_C"/>
</dbReference>
<evidence type="ECO:0000256" key="2">
    <source>
        <dbReference type="ARBA" id="ARBA00022737"/>
    </source>
</evidence>
<feature type="domain" description="Helicase ATP-binding" evidence="15">
    <location>
        <begin position="462"/>
        <end position="632"/>
    </location>
</feature>
<dbReference type="FunFam" id="3.40.50.10810:FF:000007">
    <property type="entry name" value="Chromodomain-helicase-DNA-binding protein 2 isoform 1"/>
    <property type="match status" value="1"/>
</dbReference>
<reference evidence="17" key="1">
    <citation type="submission" date="2018-10" db="EMBL/GenBank/DDBJ databases">
        <title>Transcriptome assembly of Aceria tosichella (Wheat curl mite) Type 2.</title>
        <authorList>
            <person name="Scully E.D."/>
            <person name="Geib S.M."/>
            <person name="Palmer N.A."/>
            <person name="Gupta A.K."/>
            <person name="Sarath G."/>
            <person name="Tatineni S."/>
        </authorList>
    </citation>
    <scope>NUCLEOTIDE SEQUENCE</scope>
    <source>
        <strain evidence="17">LincolnNE</strain>
    </source>
</reference>
<keyword evidence="7 17" id="KW-0238">DNA-binding</keyword>
<dbReference type="PROSITE" id="PS00598">
    <property type="entry name" value="CHROMO_1"/>
    <property type="match status" value="1"/>
</dbReference>
<dbReference type="Gene3D" id="3.40.50.10810">
    <property type="entry name" value="Tandem AAA-ATPase domain"/>
    <property type="match status" value="1"/>
</dbReference>
<dbReference type="PROSITE" id="PS51192">
    <property type="entry name" value="HELICASE_ATP_BIND_1"/>
    <property type="match status" value="1"/>
</dbReference>
<feature type="compositionally biased region" description="Basic and acidic residues" evidence="13">
    <location>
        <begin position="1149"/>
        <end position="1158"/>
    </location>
</feature>
<keyword evidence="5" id="KW-0067">ATP-binding</keyword>
<dbReference type="GO" id="GO:0003682">
    <property type="term" value="F:chromatin binding"/>
    <property type="evidence" value="ECO:0007669"/>
    <property type="project" value="TreeGrafter"/>
</dbReference>
<dbReference type="GO" id="GO:0004386">
    <property type="term" value="F:helicase activity"/>
    <property type="evidence" value="ECO:0007669"/>
    <property type="project" value="UniProtKB-KW"/>
</dbReference>
<dbReference type="InterPro" id="IPR038718">
    <property type="entry name" value="SNF2-like_sf"/>
</dbReference>
<feature type="compositionally biased region" description="Polar residues" evidence="13">
    <location>
        <begin position="424"/>
        <end position="433"/>
    </location>
</feature>
<dbReference type="InterPro" id="IPR000330">
    <property type="entry name" value="SNF2_N"/>
</dbReference>
<dbReference type="CDD" id="cd18793">
    <property type="entry name" value="SF2_C_SNF"/>
    <property type="match status" value="1"/>
</dbReference>
<keyword evidence="9" id="KW-0539">Nucleus</keyword>
<name>A0A6G1SKW2_9ACAR</name>
<feature type="region of interest" description="Disordered" evidence="13">
    <location>
        <begin position="1067"/>
        <end position="1176"/>
    </location>
</feature>
<dbReference type="GO" id="GO:0000785">
    <property type="term" value="C:chromatin"/>
    <property type="evidence" value="ECO:0007669"/>
    <property type="project" value="TreeGrafter"/>
</dbReference>
<evidence type="ECO:0000256" key="4">
    <source>
        <dbReference type="ARBA" id="ARBA00022801"/>
    </source>
</evidence>
<evidence type="ECO:0000259" key="14">
    <source>
        <dbReference type="PROSITE" id="PS50013"/>
    </source>
</evidence>
<proteinExistence type="predicted"/>
<evidence type="ECO:0000256" key="9">
    <source>
        <dbReference type="ARBA" id="ARBA00023242"/>
    </source>
</evidence>
<evidence type="ECO:0000256" key="11">
    <source>
        <dbReference type="ARBA" id="ARBA00074667"/>
    </source>
</evidence>
<dbReference type="Pfam" id="PF13907">
    <property type="entry name" value="CHD1-like_C"/>
    <property type="match status" value="1"/>
</dbReference>
<dbReference type="GO" id="GO:0003677">
    <property type="term" value="F:DNA binding"/>
    <property type="evidence" value="ECO:0007669"/>
    <property type="project" value="UniProtKB-KW"/>
</dbReference>
<dbReference type="Gene3D" id="2.40.50.40">
    <property type="match status" value="2"/>
</dbReference>
<evidence type="ECO:0000256" key="13">
    <source>
        <dbReference type="SAM" id="MobiDB-lite"/>
    </source>
</evidence>
<dbReference type="GO" id="GO:0042393">
    <property type="term" value="F:histone binding"/>
    <property type="evidence" value="ECO:0007669"/>
    <property type="project" value="TreeGrafter"/>
</dbReference>
<dbReference type="GO" id="GO:0016887">
    <property type="term" value="F:ATP hydrolysis activity"/>
    <property type="evidence" value="ECO:0007669"/>
    <property type="project" value="TreeGrafter"/>
</dbReference>
<evidence type="ECO:0000256" key="12">
    <source>
        <dbReference type="ARBA" id="ARBA00076717"/>
    </source>
</evidence>
<evidence type="ECO:0000256" key="5">
    <source>
        <dbReference type="ARBA" id="ARBA00022840"/>
    </source>
</evidence>
<evidence type="ECO:0000256" key="3">
    <source>
        <dbReference type="ARBA" id="ARBA00022741"/>
    </source>
</evidence>
<keyword evidence="4" id="KW-0378">Hydrolase</keyword>
<dbReference type="Pfam" id="PF00385">
    <property type="entry name" value="Chromo"/>
    <property type="match status" value="2"/>
</dbReference>
<dbReference type="InterPro" id="IPR016197">
    <property type="entry name" value="Chromo-like_dom_sf"/>
</dbReference>
<evidence type="ECO:0000256" key="7">
    <source>
        <dbReference type="ARBA" id="ARBA00023125"/>
    </source>
</evidence>
<dbReference type="FunFam" id="3.40.50.300:FF:000130">
    <property type="entry name" value="Chromodomain-helicase-DNA-binding protein 2 isoform 1"/>
    <property type="match status" value="1"/>
</dbReference>
<dbReference type="GO" id="GO:0005634">
    <property type="term" value="C:nucleus"/>
    <property type="evidence" value="ECO:0007669"/>
    <property type="project" value="UniProtKB-SubCell"/>
</dbReference>
<feature type="domain" description="Chromo" evidence="14">
    <location>
        <begin position="334"/>
        <end position="404"/>
    </location>
</feature>
<feature type="compositionally biased region" description="Low complexity" evidence="13">
    <location>
        <begin position="207"/>
        <end position="232"/>
    </location>
</feature>
<dbReference type="Pfam" id="PF00271">
    <property type="entry name" value="Helicase_C"/>
    <property type="match status" value="1"/>
</dbReference>
<feature type="domain" description="Helicase C-terminal" evidence="16">
    <location>
        <begin position="758"/>
        <end position="909"/>
    </location>
</feature>
<dbReference type="InterPro" id="IPR023779">
    <property type="entry name" value="Chromodomain_CS"/>
</dbReference>
<evidence type="ECO:0000256" key="8">
    <source>
        <dbReference type="ARBA" id="ARBA00023163"/>
    </source>
</evidence>
<dbReference type="InterPro" id="IPR027417">
    <property type="entry name" value="P-loop_NTPase"/>
</dbReference>
<dbReference type="SMART" id="SM00490">
    <property type="entry name" value="HELICc"/>
    <property type="match status" value="1"/>
</dbReference>
<dbReference type="PANTHER" id="PTHR45623:SF14">
    <property type="entry name" value="CHROMODOMAIN-HELICASE-DNA-BINDING PROTEIN 1"/>
    <property type="match status" value="1"/>
</dbReference>
<dbReference type="InterPro" id="IPR025260">
    <property type="entry name" value="CHD1-like_C"/>
</dbReference>
<feature type="region of interest" description="Disordered" evidence="13">
    <location>
        <begin position="1"/>
        <end position="51"/>
    </location>
</feature>
<evidence type="ECO:0000256" key="6">
    <source>
        <dbReference type="ARBA" id="ARBA00023015"/>
    </source>
</evidence>
<feature type="region of interest" description="Disordered" evidence="13">
    <location>
        <begin position="424"/>
        <end position="444"/>
    </location>
</feature>
<dbReference type="SUPFAM" id="SSF54160">
    <property type="entry name" value="Chromo domain-like"/>
    <property type="match status" value="1"/>
</dbReference>
<keyword evidence="2" id="KW-0677">Repeat</keyword>
<dbReference type="GO" id="GO:0005524">
    <property type="term" value="F:ATP binding"/>
    <property type="evidence" value="ECO:0007669"/>
    <property type="project" value="UniProtKB-KW"/>
</dbReference>
<dbReference type="InterPro" id="IPR001650">
    <property type="entry name" value="Helicase_C-like"/>
</dbReference>
<organism evidence="17">
    <name type="scientific">Aceria tosichella</name>
    <name type="common">wheat curl mite</name>
    <dbReference type="NCBI Taxonomy" id="561515"/>
    <lineage>
        <taxon>Eukaryota</taxon>
        <taxon>Metazoa</taxon>
        <taxon>Ecdysozoa</taxon>
        <taxon>Arthropoda</taxon>
        <taxon>Chelicerata</taxon>
        <taxon>Arachnida</taxon>
        <taxon>Acari</taxon>
        <taxon>Acariformes</taxon>
        <taxon>Trombidiformes</taxon>
        <taxon>Prostigmata</taxon>
        <taxon>Eupodina</taxon>
        <taxon>Eriophyoidea</taxon>
        <taxon>Eriophyidae</taxon>
        <taxon>Eriophyinae</taxon>
        <taxon>Aceriini</taxon>
        <taxon>Aceria</taxon>
    </lineage>
</organism>
<dbReference type="GO" id="GO:0034728">
    <property type="term" value="P:nucleosome organization"/>
    <property type="evidence" value="ECO:0007669"/>
    <property type="project" value="TreeGrafter"/>
</dbReference>
<feature type="compositionally biased region" description="Basic and acidic residues" evidence="13">
    <location>
        <begin position="1166"/>
        <end position="1176"/>
    </location>
</feature>
<feature type="region of interest" description="Disordered" evidence="13">
    <location>
        <begin position="191"/>
        <end position="357"/>
    </location>
</feature>
<dbReference type="SMART" id="SM00487">
    <property type="entry name" value="DEXDc"/>
    <property type="match status" value="1"/>
</dbReference>
<dbReference type="GO" id="GO:0140658">
    <property type="term" value="F:ATP-dependent chromatin remodeler activity"/>
    <property type="evidence" value="ECO:0007669"/>
    <property type="project" value="TreeGrafter"/>
</dbReference>
<dbReference type="EMBL" id="GGYP01006080">
    <property type="protein sequence ID" value="MDE50851.1"/>
    <property type="molecule type" value="Transcribed_RNA"/>
</dbReference>
<evidence type="ECO:0000259" key="15">
    <source>
        <dbReference type="PROSITE" id="PS51192"/>
    </source>
</evidence>
<dbReference type="SUPFAM" id="SSF52540">
    <property type="entry name" value="P-loop containing nucleoside triphosphate hydrolases"/>
    <property type="match status" value="2"/>
</dbReference>
<dbReference type="InterPro" id="IPR000953">
    <property type="entry name" value="Chromo/chromo_shadow_dom"/>
</dbReference>
<feature type="compositionally biased region" description="Basic and acidic residues" evidence="13">
    <location>
        <begin position="339"/>
        <end position="351"/>
    </location>
</feature>
<accession>A0A6G1SKW2</accession>
<evidence type="ECO:0000256" key="10">
    <source>
        <dbReference type="ARBA" id="ARBA00049360"/>
    </source>
</evidence>
<feature type="region of interest" description="Disordered" evidence="13">
    <location>
        <begin position="999"/>
        <end position="1018"/>
    </location>
</feature>
<feature type="compositionally biased region" description="Acidic residues" evidence="13">
    <location>
        <begin position="22"/>
        <end position="37"/>
    </location>
</feature>
<protein>
    <recommendedName>
        <fullName evidence="11">Chromodomain-helicase-DNA-binding protein 1</fullName>
    </recommendedName>
    <alternativeName>
        <fullName evidence="12">ATP-dependent helicase CHD1</fullName>
    </alternativeName>
</protein>
<evidence type="ECO:0000256" key="1">
    <source>
        <dbReference type="ARBA" id="ARBA00004123"/>
    </source>
</evidence>
<dbReference type="Pfam" id="PF00176">
    <property type="entry name" value="SNF2-rel_dom"/>
    <property type="match status" value="1"/>
</dbReference>